<evidence type="ECO:0000256" key="2">
    <source>
        <dbReference type="ARBA" id="ARBA00004370"/>
    </source>
</evidence>
<dbReference type="PRINTS" id="PR00463">
    <property type="entry name" value="EP450I"/>
</dbReference>
<feature type="binding site" description="axial binding residue" evidence="12">
    <location>
        <position position="91"/>
    </location>
    <ligand>
        <name>heme</name>
        <dbReference type="ChEBI" id="CHEBI:30413"/>
    </ligand>
    <ligandPart>
        <name>Fe</name>
        <dbReference type="ChEBI" id="CHEBI:18248"/>
    </ligandPart>
</feature>
<protein>
    <submittedName>
        <fullName evidence="14">Cytochrome P450</fullName>
    </submittedName>
</protein>
<keyword evidence="5" id="KW-0812">Transmembrane</keyword>
<comment type="cofactor">
    <cofactor evidence="1 12">
        <name>heme</name>
        <dbReference type="ChEBI" id="CHEBI:30413"/>
    </cofactor>
</comment>
<dbReference type="GO" id="GO:0004497">
    <property type="term" value="F:monooxygenase activity"/>
    <property type="evidence" value="ECO:0007669"/>
    <property type="project" value="UniProtKB-KW"/>
</dbReference>
<evidence type="ECO:0000313" key="14">
    <source>
        <dbReference type="EMBL" id="OMO76463.1"/>
    </source>
</evidence>
<evidence type="ECO:0000256" key="1">
    <source>
        <dbReference type="ARBA" id="ARBA00001971"/>
    </source>
</evidence>
<evidence type="ECO:0000256" key="10">
    <source>
        <dbReference type="ARBA" id="ARBA00023033"/>
    </source>
</evidence>
<keyword evidence="11" id="KW-0472">Membrane</keyword>
<evidence type="ECO:0000256" key="7">
    <source>
        <dbReference type="ARBA" id="ARBA00022989"/>
    </source>
</evidence>
<dbReference type="Pfam" id="PF00067">
    <property type="entry name" value="p450"/>
    <property type="match status" value="1"/>
</dbReference>
<evidence type="ECO:0000256" key="4">
    <source>
        <dbReference type="ARBA" id="ARBA00022617"/>
    </source>
</evidence>
<keyword evidence="10 13" id="KW-0503">Monooxygenase</keyword>
<keyword evidence="4 12" id="KW-0349">Heme</keyword>
<organism evidence="14 15">
    <name type="scientific">Corchorus olitorius</name>
    <dbReference type="NCBI Taxonomy" id="93759"/>
    <lineage>
        <taxon>Eukaryota</taxon>
        <taxon>Viridiplantae</taxon>
        <taxon>Streptophyta</taxon>
        <taxon>Embryophyta</taxon>
        <taxon>Tracheophyta</taxon>
        <taxon>Spermatophyta</taxon>
        <taxon>Magnoliopsida</taxon>
        <taxon>eudicotyledons</taxon>
        <taxon>Gunneridae</taxon>
        <taxon>Pentapetalae</taxon>
        <taxon>rosids</taxon>
        <taxon>malvids</taxon>
        <taxon>Malvales</taxon>
        <taxon>Malvaceae</taxon>
        <taxon>Grewioideae</taxon>
        <taxon>Apeibeae</taxon>
        <taxon>Corchorus</taxon>
    </lineage>
</organism>
<evidence type="ECO:0000256" key="6">
    <source>
        <dbReference type="ARBA" id="ARBA00022723"/>
    </source>
</evidence>
<gene>
    <name evidence="14" type="ORF">COLO4_25558</name>
</gene>
<dbReference type="InterPro" id="IPR017972">
    <property type="entry name" value="Cyt_P450_CS"/>
</dbReference>
<dbReference type="EMBL" id="AWUE01019084">
    <property type="protein sequence ID" value="OMO76463.1"/>
    <property type="molecule type" value="Genomic_DNA"/>
</dbReference>
<dbReference type="InterPro" id="IPR050651">
    <property type="entry name" value="Plant_Cytochrome_P450_Monoox"/>
</dbReference>
<evidence type="ECO:0000256" key="3">
    <source>
        <dbReference type="ARBA" id="ARBA00010617"/>
    </source>
</evidence>
<dbReference type="OrthoDB" id="2789670at2759"/>
<sequence>MILGATNAPVTTMEWTMSHLLNNLNALEKIKAELDFHVGHDKLLEEADLPKLQDPKLWAEATSFKPERFENGKKFEGYYKMLPFGLGRRSCPGMDLGHRIVGLALGSLIHCFEWKRVGLEKIDMSEGKSLNLLKAKPLQALCRARKIAKKLL</sequence>
<reference evidence="15" key="1">
    <citation type="submission" date="2013-09" db="EMBL/GenBank/DDBJ databases">
        <title>Corchorus olitorius genome sequencing.</title>
        <authorList>
            <person name="Alam M."/>
            <person name="Haque M.S."/>
            <person name="Islam M.S."/>
            <person name="Emdad E.M."/>
            <person name="Islam M.M."/>
            <person name="Ahmed B."/>
            <person name="Halim A."/>
            <person name="Hossen Q.M.M."/>
            <person name="Hossain M.Z."/>
            <person name="Ahmed R."/>
            <person name="Khan M.M."/>
            <person name="Islam R."/>
            <person name="Rashid M.M."/>
            <person name="Khan S.A."/>
            <person name="Rahman M.S."/>
            <person name="Alam M."/>
            <person name="Yahiya A.S."/>
            <person name="Khan M.S."/>
            <person name="Azam M.S."/>
            <person name="Haque T."/>
            <person name="Lashkar M.Z.H."/>
            <person name="Akhand A.I."/>
            <person name="Morshed G."/>
            <person name="Roy S."/>
            <person name="Uddin K.S."/>
            <person name="Rabeya T."/>
            <person name="Hossain A.S."/>
            <person name="Chowdhury A."/>
            <person name="Snigdha A.R."/>
            <person name="Mortoza M.S."/>
            <person name="Matin S.A."/>
            <person name="Hoque S.M.E."/>
            <person name="Islam M.K."/>
            <person name="Roy D.K."/>
            <person name="Haider R."/>
            <person name="Moosa M.M."/>
            <person name="Elias S.M."/>
            <person name="Hasan A.M."/>
            <person name="Jahan S."/>
            <person name="Shafiuddin M."/>
            <person name="Mahmood N."/>
            <person name="Shommy N.S."/>
        </authorList>
    </citation>
    <scope>NUCLEOTIDE SEQUENCE [LARGE SCALE GENOMIC DNA]</scope>
    <source>
        <strain evidence="15">cv. O-4</strain>
    </source>
</reference>
<dbReference type="AlphaFoldDB" id="A0A1R3I1L3"/>
<dbReference type="STRING" id="93759.A0A1R3I1L3"/>
<evidence type="ECO:0000256" key="5">
    <source>
        <dbReference type="ARBA" id="ARBA00022692"/>
    </source>
</evidence>
<evidence type="ECO:0000256" key="13">
    <source>
        <dbReference type="RuleBase" id="RU000461"/>
    </source>
</evidence>
<dbReference type="GO" id="GO:0020037">
    <property type="term" value="F:heme binding"/>
    <property type="evidence" value="ECO:0007669"/>
    <property type="project" value="InterPro"/>
</dbReference>
<keyword evidence="8 13" id="KW-0560">Oxidoreductase</keyword>
<keyword evidence="7" id="KW-1133">Transmembrane helix</keyword>
<dbReference type="InterPro" id="IPR001128">
    <property type="entry name" value="Cyt_P450"/>
</dbReference>
<proteinExistence type="inferred from homology"/>
<dbReference type="PROSITE" id="PS00086">
    <property type="entry name" value="CYTOCHROME_P450"/>
    <property type="match status" value="1"/>
</dbReference>
<dbReference type="GO" id="GO:0005506">
    <property type="term" value="F:iron ion binding"/>
    <property type="evidence" value="ECO:0007669"/>
    <property type="project" value="InterPro"/>
</dbReference>
<evidence type="ECO:0000256" key="8">
    <source>
        <dbReference type="ARBA" id="ARBA00023002"/>
    </source>
</evidence>
<dbReference type="Proteomes" id="UP000187203">
    <property type="component" value="Unassembled WGS sequence"/>
</dbReference>
<name>A0A1R3I1L3_9ROSI</name>
<keyword evidence="6 12" id="KW-0479">Metal-binding</keyword>
<dbReference type="GO" id="GO:0016020">
    <property type="term" value="C:membrane"/>
    <property type="evidence" value="ECO:0007669"/>
    <property type="project" value="UniProtKB-SubCell"/>
</dbReference>
<keyword evidence="15" id="KW-1185">Reference proteome</keyword>
<evidence type="ECO:0000256" key="9">
    <source>
        <dbReference type="ARBA" id="ARBA00023004"/>
    </source>
</evidence>
<keyword evidence="9 12" id="KW-0408">Iron</keyword>
<dbReference type="InterPro" id="IPR036396">
    <property type="entry name" value="Cyt_P450_sf"/>
</dbReference>
<evidence type="ECO:0000313" key="15">
    <source>
        <dbReference type="Proteomes" id="UP000187203"/>
    </source>
</evidence>
<accession>A0A1R3I1L3</accession>
<dbReference type="InterPro" id="IPR002401">
    <property type="entry name" value="Cyt_P450_E_grp-I"/>
</dbReference>
<evidence type="ECO:0000256" key="11">
    <source>
        <dbReference type="ARBA" id="ARBA00023136"/>
    </source>
</evidence>
<comment type="similarity">
    <text evidence="3 13">Belongs to the cytochrome P450 family.</text>
</comment>
<evidence type="ECO:0000256" key="12">
    <source>
        <dbReference type="PIRSR" id="PIRSR602401-1"/>
    </source>
</evidence>
<comment type="subcellular location">
    <subcellularLocation>
        <location evidence="2">Membrane</location>
    </subcellularLocation>
</comment>
<dbReference type="PANTHER" id="PTHR47947:SF26">
    <property type="entry name" value="CYTOCHROME P450"/>
    <property type="match status" value="1"/>
</dbReference>
<dbReference type="GO" id="GO:0016705">
    <property type="term" value="F:oxidoreductase activity, acting on paired donors, with incorporation or reduction of molecular oxygen"/>
    <property type="evidence" value="ECO:0007669"/>
    <property type="project" value="InterPro"/>
</dbReference>
<comment type="caution">
    <text evidence="14">The sequence shown here is derived from an EMBL/GenBank/DDBJ whole genome shotgun (WGS) entry which is preliminary data.</text>
</comment>
<dbReference type="SUPFAM" id="SSF48264">
    <property type="entry name" value="Cytochrome P450"/>
    <property type="match status" value="1"/>
</dbReference>
<dbReference type="PANTHER" id="PTHR47947">
    <property type="entry name" value="CYTOCHROME P450 82C3-RELATED"/>
    <property type="match status" value="1"/>
</dbReference>
<dbReference type="Gene3D" id="1.10.630.10">
    <property type="entry name" value="Cytochrome P450"/>
    <property type="match status" value="2"/>
</dbReference>